<dbReference type="Proteomes" id="UP000054985">
    <property type="component" value="Unassembled WGS sequence"/>
</dbReference>
<dbReference type="EMBL" id="UGOG01000001">
    <property type="protein sequence ID" value="STX61313.1"/>
    <property type="molecule type" value="Genomic_DNA"/>
</dbReference>
<dbReference type="EMBL" id="LNYN01000019">
    <property type="protein sequence ID" value="KTD34707.1"/>
    <property type="molecule type" value="Genomic_DNA"/>
</dbReference>
<sequence>MPRGNISTDEVGKAGTLLSLANMLLAPLYWADTRLGLSATILGTVAFLYGAHEIGKNRRPIENATNRANSFFGAKTGDQSTEMHNALANIAAGGAAMFDEVFPENKTKPR</sequence>
<reference evidence="3 5" key="2">
    <citation type="submission" date="2018-06" db="EMBL/GenBank/DDBJ databases">
        <authorList>
            <consortium name="Pathogen Informatics"/>
            <person name="Doyle S."/>
        </authorList>
    </citation>
    <scope>NUCLEOTIDE SEQUENCE [LARGE SCALE GENOMIC DNA]</scope>
    <source>
        <strain evidence="3 5">NCTC12239</strain>
    </source>
</reference>
<keyword evidence="1" id="KW-0812">Transmembrane</keyword>
<dbReference type="Proteomes" id="UP000254040">
    <property type="component" value="Unassembled WGS sequence"/>
</dbReference>
<evidence type="ECO:0000313" key="2">
    <source>
        <dbReference type="EMBL" id="KTD34707.1"/>
    </source>
</evidence>
<name>A0A378JRT1_9GAMM</name>
<keyword evidence="1" id="KW-0472">Membrane</keyword>
<feature type="transmembrane region" description="Helical" evidence="1">
    <location>
        <begin position="28"/>
        <end position="49"/>
    </location>
</feature>
<dbReference type="OrthoDB" id="5643014at2"/>
<keyword evidence="4" id="KW-1185">Reference proteome</keyword>
<dbReference type="RefSeq" id="WP_028385385.1">
    <property type="nucleotide sequence ID" value="NZ_CAAAJG010000004.1"/>
</dbReference>
<evidence type="ECO:0000256" key="1">
    <source>
        <dbReference type="SAM" id="Phobius"/>
    </source>
</evidence>
<evidence type="ECO:0000313" key="3">
    <source>
        <dbReference type="EMBL" id="STX61313.1"/>
    </source>
</evidence>
<gene>
    <name evidence="2" type="ORF">Lmor_1240</name>
    <name evidence="3" type="ORF">NCTC12239_00219</name>
</gene>
<reference evidence="2 4" key="1">
    <citation type="submission" date="2015-11" db="EMBL/GenBank/DDBJ databases">
        <title>Genomic analysis of 38 Legionella species identifies large and diverse effector repertoires.</title>
        <authorList>
            <person name="Burstein D."/>
            <person name="Amaro F."/>
            <person name="Zusman T."/>
            <person name="Lifshitz Z."/>
            <person name="Cohen O."/>
            <person name="Gilbert J.A."/>
            <person name="Pupko T."/>
            <person name="Shuman H.A."/>
            <person name="Segal G."/>
        </authorList>
    </citation>
    <scope>NUCLEOTIDE SEQUENCE [LARGE SCALE GENOMIC DNA]</scope>
    <source>
        <strain evidence="2 4">ATCC 43877</strain>
    </source>
</reference>
<keyword evidence="1" id="KW-1133">Transmembrane helix</keyword>
<proteinExistence type="predicted"/>
<accession>A0A378JRT1</accession>
<evidence type="ECO:0000313" key="5">
    <source>
        <dbReference type="Proteomes" id="UP000254040"/>
    </source>
</evidence>
<evidence type="ECO:0000313" key="4">
    <source>
        <dbReference type="Proteomes" id="UP000054985"/>
    </source>
</evidence>
<dbReference type="AlphaFoldDB" id="A0A378JRT1"/>
<protein>
    <submittedName>
        <fullName evidence="3">Uncharacterized protein</fullName>
    </submittedName>
</protein>
<organism evidence="3 5">
    <name type="scientific">Legionella moravica</name>
    <dbReference type="NCBI Taxonomy" id="39962"/>
    <lineage>
        <taxon>Bacteria</taxon>
        <taxon>Pseudomonadati</taxon>
        <taxon>Pseudomonadota</taxon>
        <taxon>Gammaproteobacteria</taxon>
        <taxon>Legionellales</taxon>
        <taxon>Legionellaceae</taxon>
        <taxon>Legionella</taxon>
    </lineage>
</organism>